<feature type="non-terminal residue" evidence="2">
    <location>
        <position position="1"/>
    </location>
</feature>
<accession>A0A699XTX2</accession>
<feature type="region of interest" description="Disordered" evidence="1">
    <location>
        <begin position="1"/>
        <end position="25"/>
    </location>
</feature>
<evidence type="ECO:0000313" key="2">
    <source>
        <dbReference type="EMBL" id="GFD59424.1"/>
    </source>
</evidence>
<proteinExistence type="predicted"/>
<dbReference type="AlphaFoldDB" id="A0A699XTX2"/>
<name>A0A699XTX2_TANCI</name>
<sequence length="25" mass="2858">GQRSEGKNPSIPRQELLRDFCTTKP</sequence>
<reference evidence="2" key="1">
    <citation type="journal article" date="2019" name="Sci. Rep.">
        <title>Draft genome of Tanacetum cinerariifolium, the natural source of mosquito coil.</title>
        <authorList>
            <person name="Yamashiro T."/>
            <person name="Shiraishi A."/>
            <person name="Satake H."/>
            <person name="Nakayama K."/>
        </authorList>
    </citation>
    <scope>NUCLEOTIDE SEQUENCE</scope>
</reference>
<protein>
    <submittedName>
        <fullName evidence="2">Uncharacterized protein</fullName>
    </submittedName>
</protein>
<organism evidence="2">
    <name type="scientific">Tanacetum cinerariifolium</name>
    <name type="common">Dalmatian daisy</name>
    <name type="synonym">Chrysanthemum cinerariifolium</name>
    <dbReference type="NCBI Taxonomy" id="118510"/>
    <lineage>
        <taxon>Eukaryota</taxon>
        <taxon>Viridiplantae</taxon>
        <taxon>Streptophyta</taxon>
        <taxon>Embryophyta</taxon>
        <taxon>Tracheophyta</taxon>
        <taxon>Spermatophyta</taxon>
        <taxon>Magnoliopsida</taxon>
        <taxon>eudicotyledons</taxon>
        <taxon>Gunneridae</taxon>
        <taxon>Pentapetalae</taxon>
        <taxon>asterids</taxon>
        <taxon>campanulids</taxon>
        <taxon>Asterales</taxon>
        <taxon>Asteraceae</taxon>
        <taxon>Asteroideae</taxon>
        <taxon>Anthemideae</taxon>
        <taxon>Anthemidinae</taxon>
        <taxon>Tanacetum</taxon>
    </lineage>
</organism>
<dbReference type="EMBL" id="BKCJ011864754">
    <property type="protein sequence ID" value="GFD59424.1"/>
    <property type="molecule type" value="Genomic_DNA"/>
</dbReference>
<comment type="caution">
    <text evidence="2">The sequence shown here is derived from an EMBL/GenBank/DDBJ whole genome shotgun (WGS) entry which is preliminary data.</text>
</comment>
<evidence type="ECO:0000256" key="1">
    <source>
        <dbReference type="SAM" id="MobiDB-lite"/>
    </source>
</evidence>
<gene>
    <name evidence="2" type="ORF">Tci_931393</name>
</gene>